<dbReference type="EC" id="2.8.3.5" evidence="2"/>
<evidence type="ECO:0000256" key="1">
    <source>
        <dbReference type="ARBA" id="ARBA00022679"/>
    </source>
</evidence>
<gene>
    <name evidence="2" type="primary">scoB_6</name>
    <name evidence="2" type="ORF">SDC9_132141</name>
</gene>
<dbReference type="AlphaFoldDB" id="A0A645D6U4"/>
<accession>A0A645D6U4</accession>
<dbReference type="EMBL" id="VSSQ01033464">
    <property type="protein sequence ID" value="MPM85064.1"/>
    <property type="molecule type" value="Genomic_DNA"/>
</dbReference>
<name>A0A645D6U4_9ZZZZ</name>
<sequence length="128" mass="13591">MDATILGALEVDQTGSIANWAIPFAEGKYLPGMGGAMDLVGGARKVIAILQHCDKQGGSKILRTCSLPLTGRGVVSTIITELAVFRVDSEGLVLEELTEDMTVEELRSVTDAEFRVPPGGPRRYDTGA</sequence>
<dbReference type="Gene3D" id="3.40.1080.10">
    <property type="entry name" value="Glutaconate Coenzyme A-transferase"/>
    <property type="match status" value="1"/>
</dbReference>
<evidence type="ECO:0000313" key="2">
    <source>
        <dbReference type="EMBL" id="MPM85064.1"/>
    </source>
</evidence>
<reference evidence="2" key="1">
    <citation type="submission" date="2019-08" db="EMBL/GenBank/DDBJ databases">
        <authorList>
            <person name="Kucharzyk K."/>
            <person name="Murdoch R.W."/>
            <person name="Higgins S."/>
            <person name="Loffler F."/>
        </authorList>
    </citation>
    <scope>NUCLEOTIDE SEQUENCE</scope>
</reference>
<dbReference type="PANTHER" id="PTHR13707">
    <property type="entry name" value="KETOACID-COENZYME A TRANSFERASE"/>
    <property type="match status" value="1"/>
</dbReference>
<dbReference type="PANTHER" id="PTHR13707:SF60">
    <property type="entry name" value="ACETATE COA-TRANSFERASE SUBUNIT ALPHA"/>
    <property type="match status" value="1"/>
</dbReference>
<protein>
    <submittedName>
        <fullName evidence="2">Succinyl-CoA:3-ketoacid coenzyme A transferase subunit B</fullName>
        <ecNumber evidence="2">2.8.3.5</ecNumber>
    </submittedName>
</protein>
<dbReference type="Pfam" id="PF01144">
    <property type="entry name" value="CoA_trans"/>
    <property type="match status" value="1"/>
</dbReference>
<keyword evidence="1 2" id="KW-0808">Transferase</keyword>
<comment type="caution">
    <text evidence="2">The sequence shown here is derived from an EMBL/GenBank/DDBJ whole genome shotgun (WGS) entry which is preliminary data.</text>
</comment>
<dbReference type="SUPFAM" id="SSF100950">
    <property type="entry name" value="NagB/RpiA/CoA transferase-like"/>
    <property type="match status" value="1"/>
</dbReference>
<dbReference type="GO" id="GO:0008260">
    <property type="term" value="F:succinyl-CoA:3-oxo-acid CoA-transferase activity"/>
    <property type="evidence" value="ECO:0007669"/>
    <property type="project" value="UniProtKB-EC"/>
</dbReference>
<organism evidence="2">
    <name type="scientific">bioreactor metagenome</name>
    <dbReference type="NCBI Taxonomy" id="1076179"/>
    <lineage>
        <taxon>unclassified sequences</taxon>
        <taxon>metagenomes</taxon>
        <taxon>ecological metagenomes</taxon>
    </lineage>
</organism>
<dbReference type="InterPro" id="IPR037171">
    <property type="entry name" value="NagB/RpiA_transferase-like"/>
</dbReference>
<dbReference type="InterPro" id="IPR004165">
    <property type="entry name" value="CoA_trans_fam_I"/>
</dbReference>
<proteinExistence type="predicted"/>